<proteinExistence type="predicted"/>
<dbReference type="RefSeq" id="WP_164348398.1">
    <property type="nucleotide sequence ID" value="NZ_JAAGLQ010000579.1"/>
</dbReference>
<reference evidence="2 3" key="1">
    <citation type="submission" date="2020-01" db="EMBL/GenBank/DDBJ databases">
        <title>Insect and environment-associated Actinomycetes.</title>
        <authorList>
            <person name="Currrie C."/>
            <person name="Chevrette M."/>
            <person name="Carlson C."/>
            <person name="Stubbendieck R."/>
            <person name="Wendt-Pienkowski E."/>
        </authorList>
    </citation>
    <scope>NUCLEOTIDE SEQUENCE [LARGE SCALE GENOMIC DNA]</scope>
    <source>
        <strain evidence="2 3">SID11342</strain>
    </source>
</reference>
<dbReference type="AlphaFoldDB" id="A0A6N9UDV8"/>
<feature type="region of interest" description="Disordered" evidence="1">
    <location>
        <begin position="43"/>
        <end position="73"/>
    </location>
</feature>
<dbReference type="Proteomes" id="UP000471293">
    <property type="component" value="Unassembled WGS sequence"/>
</dbReference>
<dbReference type="EMBL" id="JAAGLQ010000579">
    <property type="protein sequence ID" value="NEA19135.1"/>
    <property type="molecule type" value="Genomic_DNA"/>
</dbReference>
<organism evidence="2 3">
    <name type="scientific">Streptomyces halstedii</name>
    <dbReference type="NCBI Taxonomy" id="1944"/>
    <lineage>
        <taxon>Bacteria</taxon>
        <taxon>Bacillati</taxon>
        <taxon>Actinomycetota</taxon>
        <taxon>Actinomycetes</taxon>
        <taxon>Kitasatosporales</taxon>
        <taxon>Streptomycetaceae</taxon>
        <taxon>Streptomyces</taxon>
    </lineage>
</organism>
<evidence type="ECO:0000313" key="2">
    <source>
        <dbReference type="EMBL" id="NEA19135.1"/>
    </source>
</evidence>
<protein>
    <submittedName>
        <fullName evidence="2">Uncharacterized protein</fullName>
    </submittedName>
</protein>
<sequence length="73" mass="8097">MIAVVFLLPPFLLVSVVLLGRYEDRILTTADAPHRADRRHLRIVSSEQGQEPACHAEDDGARNVGRSPHRQAA</sequence>
<name>A0A6N9UDV8_STRHA</name>
<evidence type="ECO:0000313" key="3">
    <source>
        <dbReference type="Proteomes" id="UP000471293"/>
    </source>
</evidence>
<accession>A0A6N9UDV8</accession>
<gene>
    <name evidence="2" type="ORF">G3I29_27325</name>
</gene>
<evidence type="ECO:0000256" key="1">
    <source>
        <dbReference type="SAM" id="MobiDB-lite"/>
    </source>
</evidence>
<comment type="caution">
    <text evidence="2">The sequence shown here is derived from an EMBL/GenBank/DDBJ whole genome shotgun (WGS) entry which is preliminary data.</text>
</comment>